<proteinExistence type="predicted"/>
<name>A0ABS1WSP5_9GAMM</name>
<dbReference type="InterPro" id="IPR043128">
    <property type="entry name" value="Rev_trsase/Diguanyl_cyclase"/>
</dbReference>
<evidence type="ECO:0000256" key="2">
    <source>
        <dbReference type="ARBA" id="ARBA00034247"/>
    </source>
</evidence>
<dbReference type="EC" id="2.7.7.65" evidence="1"/>
<feature type="transmembrane region" description="Helical" evidence="3">
    <location>
        <begin position="140"/>
        <end position="157"/>
    </location>
</feature>
<feature type="transmembrane region" description="Helical" evidence="3">
    <location>
        <begin position="50"/>
        <end position="67"/>
    </location>
</feature>
<dbReference type="CDD" id="cd01949">
    <property type="entry name" value="GGDEF"/>
    <property type="match status" value="1"/>
</dbReference>
<organism evidence="5 6">
    <name type="scientific">Steroidobacter gossypii</name>
    <dbReference type="NCBI Taxonomy" id="2805490"/>
    <lineage>
        <taxon>Bacteria</taxon>
        <taxon>Pseudomonadati</taxon>
        <taxon>Pseudomonadota</taxon>
        <taxon>Gammaproteobacteria</taxon>
        <taxon>Steroidobacterales</taxon>
        <taxon>Steroidobacteraceae</taxon>
        <taxon>Steroidobacter</taxon>
    </lineage>
</organism>
<feature type="domain" description="GGDEF" evidence="4">
    <location>
        <begin position="258"/>
        <end position="395"/>
    </location>
</feature>
<dbReference type="NCBIfam" id="TIGR00254">
    <property type="entry name" value="GGDEF"/>
    <property type="match status" value="1"/>
</dbReference>
<feature type="transmembrane region" description="Helical" evidence="3">
    <location>
        <begin position="164"/>
        <end position="181"/>
    </location>
</feature>
<keyword evidence="3" id="KW-0812">Transmembrane</keyword>
<dbReference type="Pfam" id="PF00990">
    <property type="entry name" value="GGDEF"/>
    <property type="match status" value="1"/>
</dbReference>
<feature type="transmembrane region" description="Helical" evidence="3">
    <location>
        <begin position="87"/>
        <end position="105"/>
    </location>
</feature>
<reference evidence="5 6" key="1">
    <citation type="journal article" date="2021" name="Int. J. Syst. Evol. Microbiol.">
        <title>Steroidobacter gossypii sp. nov., isolated from soil of cotton cropping field.</title>
        <authorList>
            <person name="Huang R."/>
            <person name="Yang S."/>
            <person name="Zhen C."/>
            <person name="Liu W."/>
        </authorList>
    </citation>
    <scope>NUCLEOTIDE SEQUENCE [LARGE SCALE GENOMIC DNA]</scope>
    <source>
        <strain evidence="5 6">S1-65</strain>
    </source>
</reference>
<comment type="catalytic activity">
    <reaction evidence="2">
        <text>2 GTP = 3',3'-c-di-GMP + 2 diphosphate</text>
        <dbReference type="Rhea" id="RHEA:24898"/>
        <dbReference type="ChEBI" id="CHEBI:33019"/>
        <dbReference type="ChEBI" id="CHEBI:37565"/>
        <dbReference type="ChEBI" id="CHEBI:58805"/>
        <dbReference type="EC" id="2.7.7.65"/>
    </reaction>
</comment>
<dbReference type="Gene3D" id="3.30.70.270">
    <property type="match status" value="1"/>
</dbReference>
<protein>
    <recommendedName>
        <fullName evidence="1">diguanylate cyclase</fullName>
        <ecNumber evidence="1">2.7.7.65</ecNumber>
    </recommendedName>
</protein>
<dbReference type="PANTHER" id="PTHR45138">
    <property type="entry name" value="REGULATORY COMPONENTS OF SENSORY TRANSDUCTION SYSTEM"/>
    <property type="match status" value="1"/>
</dbReference>
<evidence type="ECO:0000313" key="5">
    <source>
        <dbReference type="EMBL" id="MBM0104004.1"/>
    </source>
</evidence>
<dbReference type="PANTHER" id="PTHR45138:SF9">
    <property type="entry name" value="DIGUANYLATE CYCLASE DGCM-RELATED"/>
    <property type="match status" value="1"/>
</dbReference>
<keyword evidence="6" id="KW-1185">Reference proteome</keyword>
<dbReference type="InterPro" id="IPR029787">
    <property type="entry name" value="Nucleotide_cyclase"/>
</dbReference>
<evidence type="ECO:0000313" key="6">
    <source>
        <dbReference type="Proteomes" id="UP000661077"/>
    </source>
</evidence>
<evidence type="ECO:0000259" key="4">
    <source>
        <dbReference type="PROSITE" id="PS50887"/>
    </source>
</evidence>
<dbReference type="InterPro" id="IPR000160">
    <property type="entry name" value="GGDEF_dom"/>
</dbReference>
<gene>
    <name evidence="5" type="ORF">JM946_04580</name>
</gene>
<dbReference type="PROSITE" id="PS50887">
    <property type="entry name" value="GGDEF"/>
    <property type="match status" value="1"/>
</dbReference>
<evidence type="ECO:0000256" key="3">
    <source>
        <dbReference type="SAM" id="Phobius"/>
    </source>
</evidence>
<keyword evidence="3" id="KW-1133">Transmembrane helix</keyword>
<dbReference type="EMBL" id="JAEVLS010000001">
    <property type="protein sequence ID" value="MBM0104004.1"/>
    <property type="molecule type" value="Genomic_DNA"/>
</dbReference>
<sequence length="417" mass="46897">MQMKPPFRTPHRNPLRERFAKLLPPLSFAEPLESQYRNWHREHARERVRFTMLPAMGLLLIVCLANGPFRDLREVLFAPDQMGIVDVLRFGVLLPTCLAMLLVTYTKLYSRWLELAAPAVAVLHSLCVIAFDLLMHRQGYSLSSVIPMLVLSAYMLFGMMATKATITATTIVVAYGVTGWAAGLDSGQRSFDVAMSCCALLLGFFFHYSFARTQRLNWFRNMMLTDSVHRDALTNIGNRRMFDVHIDRLWNQATRTRVPVALLLVDLDHFKAFNDHAGHQAGDHCLARVANVIAQSARRPLDVAARYGGEEFVVLLFDVKRDRVEELCRELHANLAALKIPHPASSVGPYVTVSIGAACVEPQTGRHHDGLIQLADEALYAAKEGGRNRTVVMDREYATLNTGAFRVPRTRKRIEAA</sequence>
<evidence type="ECO:0000256" key="1">
    <source>
        <dbReference type="ARBA" id="ARBA00012528"/>
    </source>
</evidence>
<feature type="transmembrane region" description="Helical" evidence="3">
    <location>
        <begin position="112"/>
        <end position="134"/>
    </location>
</feature>
<keyword evidence="3" id="KW-0472">Membrane</keyword>
<comment type="caution">
    <text evidence="5">The sequence shown here is derived from an EMBL/GenBank/DDBJ whole genome shotgun (WGS) entry which is preliminary data.</text>
</comment>
<dbReference type="InterPro" id="IPR050469">
    <property type="entry name" value="Diguanylate_Cyclase"/>
</dbReference>
<dbReference type="Proteomes" id="UP000661077">
    <property type="component" value="Unassembled WGS sequence"/>
</dbReference>
<feature type="transmembrane region" description="Helical" evidence="3">
    <location>
        <begin position="193"/>
        <end position="211"/>
    </location>
</feature>
<dbReference type="SUPFAM" id="SSF55073">
    <property type="entry name" value="Nucleotide cyclase"/>
    <property type="match status" value="1"/>
</dbReference>
<accession>A0ABS1WSP5</accession>
<dbReference type="SMART" id="SM00267">
    <property type="entry name" value="GGDEF"/>
    <property type="match status" value="1"/>
</dbReference>